<gene>
    <name evidence="2" type="ORF">GGR21_000485</name>
</gene>
<keyword evidence="3" id="KW-1185">Reference proteome</keyword>
<dbReference type="Pfam" id="PF19528">
    <property type="entry name" value="DUF6056"/>
    <property type="match status" value="1"/>
</dbReference>
<feature type="transmembrane region" description="Helical" evidence="1">
    <location>
        <begin position="142"/>
        <end position="160"/>
    </location>
</feature>
<proteinExistence type="predicted"/>
<evidence type="ECO:0000256" key="1">
    <source>
        <dbReference type="SAM" id="Phobius"/>
    </source>
</evidence>
<sequence length="462" mass="52538">MNTHKADIFDKGLALLKNAYHKADRVSMSMTENKARYTICWIIVIVSVFGAILFLNILTPLISDDFAYLFIYGEQVRAQTLSDIVQSQVNHYYMWGGRSVVHFIAQVLLLLPAFVADLLNTLIYMGYIFLIYLHIKGRGKHSLSLFILINLAVWFFQPVIGDTIFWITGAANYLWGTFFILLFLLPYRMYKGKAVPPVTNLLASAGMLILGVLAGWTNENTAGAMILIAILFIFYYHSQKWKFPVWALVGLAGGIAGFLIMILAPGNFERAGEAGPMTLFLLGYRLFNSTFTYFYYCGPLILVCLAMIILYRHNHRSAVEQKMVFSYTLIYYIAAIAGVYAMILSPTFPRRALFGVVTFMITGAGILWYNINYSLSFAKQLRLSVLFIGLLGFGFTFYLATKQIDEYRKIVTEREVVIRQAKNEGRPACEFTRYDGSIYIHGEDPFSAVLMSRYYGIKIEFK</sequence>
<feature type="transmembrane region" description="Helical" evidence="1">
    <location>
        <begin position="352"/>
        <end position="371"/>
    </location>
</feature>
<evidence type="ECO:0000313" key="3">
    <source>
        <dbReference type="Proteomes" id="UP000555103"/>
    </source>
</evidence>
<protein>
    <submittedName>
        <fullName evidence="2">Uncharacterized protein</fullName>
    </submittedName>
</protein>
<reference evidence="2 3" key="1">
    <citation type="submission" date="2020-08" db="EMBL/GenBank/DDBJ databases">
        <title>Genomic Encyclopedia of Type Strains, Phase IV (KMG-IV): sequencing the most valuable type-strain genomes for metagenomic binning, comparative biology and taxonomic classification.</title>
        <authorList>
            <person name="Goeker M."/>
        </authorList>
    </citation>
    <scope>NUCLEOTIDE SEQUENCE [LARGE SCALE GENOMIC DNA]</scope>
    <source>
        <strain evidence="2 3">DSM 104969</strain>
    </source>
</reference>
<evidence type="ECO:0000313" key="2">
    <source>
        <dbReference type="EMBL" id="MBB4034598.1"/>
    </source>
</evidence>
<feature type="transmembrane region" description="Helical" evidence="1">
    <location>
        <begin position="245"/>
        <end position="264"/>
    </location>
</feature>
<feature type="transmembrane region" description="Helical" evidence="1">
    <location>
        <begin position="37"/>
        <end position="58"/>
    </location>
</feature>
<name>A0A840CKN3_9BACT</name>
<feature type="transmembrane region" description="Helical" evidence="1">
    <location>
        <begin position="383"/>
        <end position="400"/>
    </location>
</feature>
<dbReference type="AlphaFoldDB" id="A0A840CKN3"/>
<dbReference type="InterPro" id="IPR045691">
    <property type="entry name" value="DUF6056"/>
</dbReference>
<feature type="transmembrane region" description="Helical" evidence="1">
    <location>
        <begin position="293"/>
        <end position="312"/>
    </location>
</feature>
<dbReference type="Proteomes" id="UP000555103">
    <property type="component" value="Unassembled WGS sequence"/>
</dbReference>
<organism evidence="2 3">
    <name type="scientific">Dysgonomonas hofstadii</name>
    <dbReference type="NCBI Taxonomy" id="637886"/>
    <lineage>
        <taxon>Bacteria</taxon>
        <taxon>Pseudomonadati</taxon>
        <taxon>Bacteroidota</taxon>
        <taxon>Bacteroidia</taxon>
        <taxon>Bacteroidales</taxon>
        <taxon>Dysgonomonadaceae</taxon>
        <taxon>Dysgonomonas</taxon>
    </lineage>
</organism>
<comment type="caution">
    <text evidence="2">The sequence shown here is derived from an EMBL/GenBank/DDBJ whole genome shotgun (WGS) entry which is preliminary data.</text>
</comment>
<feature type="transmembrane region" description="Helical" evidence="1">
    <location>
        <begin position="197"/>
        <end position="216"/>
    </location>
</feature>
<feature type="transmembrane region" description="Helical" evidence="1">
    <location>
        <begin position="103"/>
        <end position="130"/>
    </location>
</feature>
<keyword evidence="1" id="KW-0472">Membrane</keyword>
<feature type="transmembrane region" description="Helical" evidence="1">
    <location>
        <begin position="166"/>
        <end position="185"/>
    </location>
</feature>
<feature type="transmembrane region" description="Helical" evidence="1">
    <location>
        <begin position="324"/>
        <end position="346"/>
    </location>
</feature>
<keyword evidence="1" id="KW-0812">Transmembrane</keyword>
<dbReference type="EMBL" id="JACIEP010000002">
    <property type="protein sequence ID" value="MBB4034598.1"/>
    <property type="molecule type" value="Genomic_DNA"/>
</dbReference>
<feature type="transmembrane region" description="Helical" evidence="1">
    <location>
        <begin position="222"/>
        <end position="238"/>
    </location>
</feature>
<accession>A0A840CKN3</accession>
<keyword evidence="1" id="KW-1133">Transmembrane helix</keyword>
<dbReference type="RefSeq" id="WP_183305565.1">
    <property type="nucleotide sequence ID" value="NZ_JACIEP010000002.1"/>
</dbReference>